<protein>
    <submittedName>
        <fullName evidence="2">Gluconate 2-dehydrogenase subunit 3 family protein</fullName>
    </submittedName>
</protein>
<feature type="chain" id="PRO_5045339607" evidence="1">
    <location>
        <begin position="25"/>
        <end position="185"/>
    </location>
</feature>
<dbReference type="Pfam" id="PF13618">
    <property type="entry name" value="Gluconate_2-dh3"/>
    <property type="match status" value="1"/>
</dbReference>
<gene>
    <name evidence="2" type="ORF">ACFQ2E_02265</name>
</gene>
<evidence type="ECO:0000313" key="3">
    <source>
        <dbReference type="Proteomes" id="UP001597163"/>
    </source>
</evidence>
<keyword evidence="1" id="KW-0732">Signal</keyword>
<sequence>MDRRKAIKNIALAFGCTVATPTLLNVVTACTDNSVTTNYLFLSKSEAELVKRLTETIMPKMHFPLVETMNLTVFLDQMFYHTENDKSKENFRKGSKAFENELSLNHNKKVNKISDEDFIASFKTYFNPEKEDAVFNLLNDDINELSPGKKTEYTMYTFLTKVRNYCLFGYATSEAFSSETNFYTT</sequence>
<dbReference type="EMBL" id="JBHTLJ010000001">
    <property type="protein sequence ID" value="MFD1161224.1"/>
    <property type="molecule type" value="Genomic_DNA"/>
</dbReference>
<comment type="caution">
    <text evidence="2">The sequence shown here is derived from an EMBL/GenBank/DDBJ whole genome shotgun (WGS) entry which is preliminary data.</text>
</comment>
<evidence type="ECO:0000256" key="1">
    <source>
        <dbReference type="SAM" id="SignalP"/>
    </source>
</evidence>
<organism evidence="2 3">
    <name type="scientific">Hwangdonia seohaensis</name>
    <dbReference type="NCBI Taxonomy" id="1240727"/>
    <lineage>
        <taxon>Bacteria</taxon>
        <taxon>Pseudomonadati</taxon>
        <taxon>Bacteroidota</taxon>
        <taxon>Flavobacteriia</taxon>
        <taxon>Flavobacteriales</taxon>
        <taxon>Flavobacteriaceae</taxon>
        <taxon>Hwangdonia</taxon>
    </lineage>
</organism>
<accession>A0ABW3R813</accession>
<reference evidence="3" key="1">
    <citation type="journal article" date="2019" name="Int. J. Syst. Evol. Microbiol.">
        <title>The Global Catalogue of Microorganisms (GCM) 10K type strain sequencing project: providing services to taxonomists for standard genome sequencing and annotation.</title>
        <authorList>
            <consortium name="The Broad Institute Genomics Platform"/>
            <consortium name="The Broad Institute Genome Sequencing Center for Infectious Disease"/>
            <person name="Wu L."/>
            <person name="Ma J."/>
        </authorList>
    </citation>
    <scope>NUCLEOTIDE SEQUENCE [LARGE SCALE GENOMIC DNA]</scope>
    <source>
        <strain evidence="3">CCUG 63246</strain>
    </source>
</reference>
<proteinExistence type="predicted"/>
<name>A0ABW3R813_9FLAO</name>
<dbReference type="PROSITE" id="PS51257">
    <property type="entry name" value="PROKAR_LIPOPROTEIN"/>
    <property type="match status" value="1"/>
</dbReference>
<evidence type="ECO:0000313" key="2">
    <source>
        <dbReference type="EMBL" id="MFD1161224.1"/>
    </source>
</evidence>
<dbReference type="RefSeq" id="WP_311935731.1">
    <property type="nucleotide sequence ID" value="NZ_JAVSCK010000001.1"/>
</dbReference>
<dbReference type="InterPro" id="IPR027056">
    <property type="entry name" value="Gluconate_2DH_su3"/>
</dbReference>
<keyword evidence="3" id="KW-1185">Reference proteome</keyword>
<dbReference type="Proteomes" id="UP001597163">
    <property type="component" value="Unassembled WGS sequence"/>
</dbReference>
<feature type="signal peptide" evidence="1">
    <location>
        <begin position="1"/>
        <end position="24"/>
    </location>
</feature>